<gene>
    <name evidence="9" type="ORF">SAMN05444277_102114</name>
</gene>
<comment type="similarity">
    <text evidence="2">Belongs to the SusD family.</text>
</comment>
<feature type="chain" id="PRO_5012814141" evidence="6">
    <location>
        <begin position="16"/>
        <end position="531"/>
    </location>
</feature>
<dbReference type="EMBL" id="FOXQ01000002">
    <property type="protein sequence ID" value="SFP81987.1"/>
    <property type="molecule type" value="Genomic_DNA"/>
</dbReference>
<sequence>MKKAIFFFISLLTFAACNKQLDKMPYGVVSTDNFYKTADDAEMAVTAAYKSFQLLDGQNGWNTQAGYTPMGDITGPDVQAHPDLVVYYQIQQSIISASSDQMEMLYQRCYKALLLANEAIEKIPAIEMDETLKSRYMGELYFIRGFWLFRLGYMFGTAPLVTTPLGISELNVPNSVRTAEFDNSKKVNNYTITKSDLFDQAEADFKLALQSSIADRNTGDLMGRADKGAVKAYLARIYLYEHKWNDAKVLLEDIMSYGYALLPDYNDIFNGTHDNSTEAVFEVQYTALNQKGTDNFGTVLNAPNGEGYVAGGGWGWTRPTQDLEWEYEAGDPRLTASIFRKGKDDFFGQVFMDKVNGTGLGIRKWCIGNPPNNNGVTVDQVSWNNSSNYTLVRYAEVLLWYAEVMNELGDRAKAAEYVNKVRARTGTTTDPNTVNKNDIKQLSPISSTLSYEDMFWAIVHERRVEFAFEGKFGWDLRRWGVASDYLTNPDRWQNQVTPGYFKYKIGKDEVFPIPQIEIDRSGGVLTQNPGY</sequence>
<keyword evidence="3 6" id="KW-0732">Signal</keyword>
<evidence type="ECO:0000259" key="7">
    <source>
        <dbReference type="Pfam" id="PF07980"/>
    </source>
</evidence>
<dbReference type="Proteomes" id="UP000199031">
    <property type="component" value="Unassembled WGS sequence"/>
</dbReference>
<dbReference type="RefSeq" id="WP_177191822.1">
    <property type="nucleotide sequence ID" value="NZ_FOXQ01000002.1"/>
</dbReference>
<accession>A0A1I5TH40</accession>
<dbReference type="CDD" id="cd08977">
    <property type="entry name" value="SusD"/>
    <property type="match status" value="1"/>
</dbReference>
<dbReference type="AlphaFoldDB" id="A0A1I5TH40"/>
<organism evidence="9 10">
    <name type="scientific">Parafilimonas terrae</name>
    <dbReference type="NCBI Taxonomy" id="1465490"/>
    <lineage>
        <taxon>Bacteria</taxon>
        <taxon>Pseudomonadati</taxon>
        <taxon>Bacteroidota</taxon>
        <taxon>Chitinophagia</taxon>
        <taxon>Chitinophagales</taxon>
        <taxon>Chitinophagaceae</taxon>
        <taxon>Parafilimonas</taxon>
    </lineage>
</organism>
<protein>
    <submittedName>
        <fullName evidence="9">Starch-binding associating with outer membrane</fullName>
    </submittedName>
</protein>
<keyword evidence="10" id="KW-1185">Reference proteome</keyword>
<feature type="domain" description="RagB/SusD" evidence="7">
    <location>
        <begin position="277"/>
        <end position="531"/>
    </location>
</feature>
<dbReference type="InterPro" id="IPR012944">
    <property type="entry name" value="SusD_RagB_dom"/>
</dbReference>
<reference evidence="9 10" key="1">
    <citation type="submission" date="2016-10" db="EMBL/GenBank/DDBJ databases">
        <authorList>
            <person name="de Groot N.N."/>
        </authorList>
    </citation>
    <scope>NUCLEOTIDE SEQUENCE [LARGE SCALE GENOMIC DNA]</scope>
    <source>
        <strain evidence="9 10">DSM 28286</strain>
    </source>
</reference>
<dbReference type="GO" id="GO:0009279">
    <property type="term" value="C:cell outer membrane"/>
    <property type="evidence" value="ECO:0007669"/>
    <property type="project" value="UniProtKB-SubCell"/>
</dbReference>
<keyword evidence="4" id="KW-0472">Membrane</keyword>
<evidence type="ECO:0000313" key="9">
    <source>
        <dbReference type="EMBL" id="SFP81987.1"/>
    </source>
</evidence>
<dbReference type="InterPro" id="IPR033985">
    <property type="entry name" value="SusD-like_N"/>
</dbReference>
<feature type="signal peptide" evidence="6">
    <location>
        <begin position="1"/>
        <end position="15"/>
    </location>
</feature>
<dbReference type="SUPFAM" id="SSF48452">
    <property type="entry name" value="TPR-like"/>
    <property type="match status" value="1"/>
</dbReference>
<proteinExistence type="inferred from homology"/>
<keyword evidence="5" id="KW-0998">Cell outer membrane</keyword>
<evidence type="ECO:0000256" key="3">
    <source>
        <dbReference type="ARBA" id="ARBA00022729"/>
    </source>
</evidence>
<evidence type="ECO:0000256" key="2">
    <source>
        <dbReference type="ARBA" id="ARBA00006275"/>
    </source>
</evidence>
<evidence type="ECO:0000259" key="8">
    <source>
        <dbReference type="Pfam" id="PF14322"/>
    </source>
</evidence>
<name>A0A1I5TH40_9BACT</name>
<dbReference type="Pfam" id="PF07980">
    <property type="entry name" value="SusD_RagB"/>
    <property type="match status" value="1"/>
</dbReference>
<dbReference type="STRING" id="1465490.SAMN05444277_102114"/>
<evidence type="ECO:0000256" key="1">
    <source>
        <dbReference type="ARBA" id="ARBA00004442"/>
    </source>
</evidence>
<dbReference type="Gene3D" id="1.25.40.390">
    <property type="match status" value="1"/>
</dbReference>
<comment type="subcellular location">
    <subcellularLocation>
        <location evidence="1">Cell outer membrane</location>
    </subcellularLocation>
</comment>
<evidence type="ECO:0000256" key="6">
    <source>
        <dbReference type="SAM" id="SignalP"/>
    </source>
</evidence>
<dbReference type="PROSITE" id="PS51257">
    <property type="entry name" value="PROKAR_LIPOPROTEIN"/>
    <property type="match status" value="1"/>
</dbReference>
<evidence type="ECO:0000256" key="4">
    <source>
        <dbReference type="ARBA" id="ARBA00023136"/>
    </source>
</evidence>
<dbReference type="Pfam" id="PF14322">
    <property type="entry name" value="SusD-like_3"/>
    <property type="match status" value="1"/>
</dbReference>
<dbReference type="InterPro" id="IPR011990">
    <property type="entry name" value="TPR-like_helical_dom_sf"/>
</dbReference>
<evidence type="ECO:0000256" key="5">
    <source>
        <dbReference type="ARBA" id="ARBA00023237"/>
    </source>
</evidence>
<feature type="domain" description="SusD-like N-terminal" evidence="8">
    <location>
        <begin position="88"/>
        <end position="239"/>
    </location>
</feature>
<evidence type="ECO:0000313" key="10">
    <source>
        <dbReference type="Proteomes" id="UP000199031"/>
    </source>
</evidence>